<name>A0A9D4T8T0_RHISA</name>
<dbReference type="EMBL" id="JABSTV010001245">
    <property type="protein sequence ID" value="KAH7982790.1"/>
    <property type="molecule type" value="Genomic_DNA"/>
</dbReference>
<evidence type="ECO:0000313" key="1">
    <source>
        <dbReference type="EMBL" id="KAH7982790.1"/>
    </source>
</evidence>
<dbReference type="AlphaFoldDB" id="A0A9D4T8T0"/>
<gene>
    <name evidence="1" type="ORF">HPB52_007158</name>
</gene>
<protein>
    <submittedName>
        <fullName evidence="1">Uncharacterized protein</fullName>
    </submittedName>
</protein>
<reference evidence="1" key="1">
    <citation type="journal article" date="2020" name="Cell">
        <title>Large-Scale Comparative Analyses of Tick Genomes Elucidate Their Genetic Diversity and Vector Capacities.</title>
        <authorList>
            <consortium name="Tick Genome and Microbiome Consortium (TIGMIC)"/>
            <person name="Jia N."/>
            <person name="Wang J."/>
            <person name="Shi W."/>
            <person name="Du L."/>
            <person name="Sun Y."/>
            <person name="Zhan W."/>
            <person name="Jiang J.F."/>
            <person name="Wang Q."/>
            <person name="Zhang B."/>
            <person name="Ji P."/>
            <person name="Bell-Sakyi L."/>
            <person name="Cui X.M."/>
            <person name="Yuan T.T."/>
            <person name="Jiang B.G."/>
            <person name="Yang W.F."/>
            <person name="Lam T.T."/>
            <person name="Chang Q.C."/>
            <person name="Ding S.J."/>
            <person name="Wang X.J."/>
            <person name="Zhu J.G."/>
            <person name="Ruan X.D."/>
            <person name="Zhao L."/>
            <person name="Wei J.T."/>
            <person name="Ye R.Z."/>
            <person name="Que T.C."/>
            <person name="Du C.H."/>
            <person name="Zhou Y.H."/>
            <person name="Cheng J.X."/>
            <person name="Dai P.F."/>
            <person name="Guo W.B."/>
            <person name="Han X.H."/>
            <person name="Huang E.J."/>
            <person name="Li L.F."/>
            <person name="Wei W."/>
            <person name="Gao Y.C."/>
            <person name="Liu J.Z."/>
            <person name="Shao H.Z."/>
            <person name="Wang X."/>
            <person name="Wang C.C."/>
            <person name="Yang T.C."/>
            <person name="Huo Q.B."/>
            <person name="Li W."/>
            <person name="Chen H.Y."/>
            <person name="Chen S.E."/>
            <person name="Zhou L.G."/>
            <person name="Ni X.B."/>
            <person name="Tian J.H."/>
            <person name="Sheng Y."/>
            <person name="Liu T."/>
            <person name="Pan Y.S."/>
            <person name="Xia L.Y."/>
            <person name="Li J."/>
            <person name="Zhao F."/>
            <person name="Cao W.C."/>
        </authorList>
    </citation>
    <scope>NUCLEOTIDE SEQUENCE</scope>
    <source>
        <strain evidence="1">Rsan-2018</strain>
    </source>
</reference>
<keyword evidence="2" id="KW-1185">Reference proteome</keyword>
<organism evidence="1 2">
    <name type="scientific">Rhipicephalus sanguineus</name>
    <name type="common">Brown dog tick</name>
    <name type="synonym">Ixodes sanguineus</name>
    <dbReference type="NCBI Taxonomy" id="34632"/>
    <lineage>
        <taxon>Eukaryota</taxon>
        <taxon>Metazoa</taxon>
        <taxon>Ecdysozoa</taxon>
        <taxon>Arthropoda</taxon>
        <taxon>Chelicerata</taxon>
        <taxon>Arachnida</taxon>
        <taxon>Acari</taxon>
        <taxon>Parasitiformes</taxon>
        <taxon>Ixodida</taxon>
        <taxon>Ixodoidea</taxon>
        <taxon>Ixodidae</taxon>
        <taxon>Rhipicephalinae</taxon>
        <taxon>Rhipicephalus</taxon>
        <taxon>Rhipicephalus</taxon>
    </lineage>
</organism>
<evidence type="ECO:0000313" key="2">
    <source>
        <dbReference type="Proteomes" id="UP000821837"/>
    </source>
</evidence>
<proteinExistence type="predicted"/>
<reference evidence="1" key="2">
    <citation type="submission" date="2021-09" db="EMBL/GenBank/DDBJ databases">
        <authorList>
            <person name="Jia N."/>
            <person name="Wang J."/>
            <person name="Shi W."/>
            <person name="Du L."/>
            <person name="Sun Y."/>
            <person name="Zhan W."/>
            <person name="Jiang J."/>
            <person name="Wang Q."/>
            <person name="Zhang B."/>
            <person name="Ji P."/>
            <person name="Sakyi L.B."/>
            <person name="Cui X."/>
            <person name="Yuan T."/>
            <person name="Jiang B."/>
            <person name="Yang W."/>
            <person name="Lam T.T.-Y."/>
            <person name="Chang Q."/>
            <person name="Ding S."/>
            <person name="Wang X."/>
            <person name="Zhu J."/>
            <person name="Ruan X."/>
            <person name="Zhao L."/>
            <person name="Wei J."/>
            <person name="Que T."/>
            <person name="Du C."/>
            <person name="Cheng J."/>
            <person name="Dai P."/>
            <person name="Han X."/>
            <person name="Huang E."/>
            <person name="Gao Y."/>
            <person name="Liu J."/>
            <person name="Shao H."/>
            <person name="Ye R."/>
            <person name="Li L."/>
            <person name="Wei W."/>
            <person name="Wang X."/>
            <person name="Wang C."/>
            <person name="Huo Q."/>
            <person name="Li W."/>
            <person name="Guo W."/>
            <person name="Chen H."/>
            <person name="Chen S."/>
            <person name="Zhou L."/>
            <person name="Zhou L."/>
            <person name="Ni X."/>
            <person name="Tian J."/>
            <person name="Zhou Y."/>
            <person name="Sheng Y."/>
            <person name="Liu T."/>
            <person name="Pan Y."/>
            <person name="Xia L."/>
            <person name="Li J."/>
            <person name="Zhao F."/>
            <person name="Cao W."/>
        </authorList>
    </citation>
    <scope>NUCLEOTIDE SEQUENCE</scope>
    <source>
        <strain evidence="1">Rsan-2018</strain>
        <tissue evidence="1">Larvae</tissue>
    </source>
</reference>
<comment type="caution">
    <text evidence="1">The sequence shown here is derived from an EMBL/GenBank/DDBJ whole genome shotgun (WGS) entry which is preliminary data.</text>
</comment>
<sequence>MKSGTARPPAGFTRRQVRQATIRRRTTGAGWGAGCSVYSWMIMVDDELLAVSMTSTRVGDGDLRVSVTMHTLGDGGLSSVTMHTSGDRDRGGGAGDDVTMHTFGERAGFRGCSPSLTTYTVVGDDVRLLLTTQKLGDRDSSFTTHTLGDGDLDDSDDAGRWAYLLLRWRLADGAWLRRGLAPSSDVKPPTTV</sequence>
<dbReference type="Proteomes" id="UP000821837">
    <property type="component" value="Chromosome 1"/>
</dbReference>
<accession>A0A9D4T8T0</accession>